<organism evidence="1 2">
    <name type="scientific">Suillus placidus</name>
    <dbReference type="NCBI Taxonomy" id="48579"/>
    <lineage>
        <taxon>Eukaryota</taxon>
        <taxon>Fungi</taxon>
        <taxon>Dikarya</taxon>
        <taxon>Basidiomycota</taxon>
        <taxon>Agaricomycotina</taxon>
        <taxon>Agaricomycetes</taxon>
        <taxon>Agaricomycetidae</taxon>
        <taxon>Boletales</taxon>
        <taxon>Suillineae</taxon>
        <taxon>Suillaceae</taxon>
        <taxon>Suillus</taxon>
    </lineage>
</organism>
<name>A0A9P6ZHJ6_9AGAM</name>
<dbReference type="AlphaFoldDB" id="A0A9P6ZHJ6"/>
<sequence>MPTDGWKSVYGEDGQPTCRRVAVTELCNGVNYIDADTKEKKCCRDVSGLVWIDKPAQLAKCCAKGHVWTYDQGIGSGHGGCCPVGFHMSNGMCIADATPPPDCPAGTHLIDGKCVQIPGSCPQTCGNGHGGVEPSCTCTNYPVCGHGKDLGIKYGHCYILSFADGQQLGIDRDHTDYKKNGFFVDIPFKVCNSTTDCSRGKEVEMGQFFSLQDQHGLYRDTTSTKGWINDASGGAHMKFTTDANHAGKFKGIPTCAGGECALQLFGGNGNAVAYACPMPEPGLTLYGNPKVGQKIRFSEVTCDEYEVPLTSGINLQ</sequence>
<protein>
    <submittedName>
        <fullName evidence="1">Uncharacterized protein</fullName>
    </submittedName>
</protein>
<comment type="caution">
    <text evidence="1">The sequence shown here is derived from an EMBL/GenBank/DDBJ whole genome shotgun (WGS) entry which is preliminary data.</text>
</comment>
<accession>A0A9P6ZHJ6</accession>
<evidence type="ECO:0000313" key="2">
    <source>
        <dbReference type="Proteomes" id="UP000714275"/>
    </source>
</evidence>
<gene>
    <name evidence="1" type="ORF">EV702DRAFT_790136</name>
</gene>
<dbReference type="EMBL" id="JABBWD010000094">
    <property type="protein sequence ID" value="KAG1766604.1"/>
    <property type="molecule type" value="Genomic_DNA"/>
</dbReference>
<dbReference type="Proteomes" id="UP000714275">
    <property type="component" value="Unassembled WGS sequence"/>
</dbReference>
<proteinExistence type="predicted"/>
<evidence type="ECO:0000313" key="1">
    <source>
        <dbReference type="EMBL" id="KAG1766604.1"/>
    </source>
</evidence>
<reference evidence="1" key="1">
    <citation type="journal article" date="2020" name="New Phytol.">
        <title>Comparative genomics reveals dynamic genome evolution in host specialist ectomycorrhizal fungi.</title>
        <authorList>
            <person name="Lofgren L.A."/>
            <person name="Nguyen N.H."/>
            <person name="Vilgalys R."/>
            <person name="Ruytinx J."/>
            <person name="Liao H.L."/>
            <person name="Branco S."/>
            <person name="Kuo A."/>
            <person name="LaButti K."/>
            <person name="Lipzen A."/>
            <person name="Andreopoulos W."/>
            <person name="Pangilinan J."/>
            <person name="Riley R."/>
            <person name="Hundley H."/>
            <person name="Na H."/>
            <person name="Barry K."/>
            <person name="Grigoriev I.V."/>
            <person name="Stajich J.E."/>
            <person name="Kennedy P.G."/>
        </authorList>
    </citation>
    <scope>NUCLEOTIDE SEQUENCE</scope>
    <source>
        <strain evidence="1">DOB743</strain>
    </source>
</reference>
<dbReference type="OrthoDB" id="4662630at2759"/>
<keyword evidence="2" id="KW-1185">Reference proteome</keyword>